<gene>
    <name evidence="2" type="ORF">EZS28_012825</name>
</gene>
<feature type="non-terminal residue" evidence="2">
    <location>
        <position position="1"/>
    </location>
</feature>
<name>A0A5J4WAH0_9EUKA</name>
<reference evidence="2 3" key="1">
    <citation type="submission" date="2019-03" db="EMBL/GenBank/DDBJ databases">
        <title>Single cell metagenomics reveals metabolic interactions within the superorganism composed of flagellate Streblomastix strix and complex community of Bacteroidetes bacteria on its surface.</title>
        <authorList>
            <person name="Treitli S.C."/>
            <person name="Kolisko M."/>
            <person name="Husnik F."/>
            <person name="Keeling P."/>
            <person name="Hampl V."/>
        </authorList>
    </citation>
    <scope>NUCLEOTIDE SEQUENCE [LARGE SCALE GENOMIC DNA]</scope>
    <source>
        <strain evidence="2">ST1C</strain>
    </source>
</reference>
<keyword evidence="1" id="KW-0812">Transmembrane</keyword>
<dbReference type="AlphaFoldDB" id="A0A5J4WAH0"/>
<evidence type="ECO:0000313" key="2">
    <source>
        <dbReference type="EMBL" id="KAA6391653.1"/>
    </source>
</evidence>
<protein>
    <submittedName>
        <fullName evidence="2">Uncharacterized protein</fullName>
    </submittedName>
</protein>
<accession>A0A5J4WAH0</accession>
<sequence length="231" mass="25856">SESSTIDTFGVPFTVIKGDLIRAIAVDLHHTPSNIAEARYNGKSDVWPLNFQTWSGGSKVAVALLCSFGGMVLMVITFGISSCILTYSAGLTGPCVICKSQRCAILLTKNQLYRFGMKEGLEQWLQRRRKGKKGASGGIYVCRDCAARIHRELIPVDTLSPVLKYDWVGYTQKVSRRQTSLEPVSNDQQQSFELQEQLVRSRVNKELNELFCMMPLKLPEAYIPTTARRCQ</sequence>
<keyword evidence="1" id="KW-1133">Transmembrane helix</keyword>
<comment type="caution">
    <text evidence="2">The sequence shown here is derived from an EMBL/GenBank/DDBJ whole genome shotgun (WGS) entry which is preliminary data.</text>
</comment>
<dbReference type="Proteomes" id="UP000324800">
    <property type="component" value="Unassembled WGS sequence"/>
</dbReference>
<keyword evidence="1" id="KW-0472">Membrane</keyword>
<evidence type="ECO:0000256" key="1">
    <source>
        <dbReference type="SAM" id="Phobius"/>
    </source>
</evidence>
<proteinExistence type="predicted"/>
<evidence type="ECO:0000313" key="3">
    <source>
        <dbReference type="Proteomes" id="UP000324800"/>
    </source>
</evidence>
<feature type="transmembrane region" description="Helical" evidence="1">
    <location>
        <begin position="60"/>
        <end position="80"/>
    </location>
</feature>
<organism evidence="2 3">
    <name type="scientific">Streblomastix strix</name>
    <dbReference type="NCBI Taxonomy" id="222440"/>
    <lineage>
        <taxon>Eukaryota</taxon>
        <taxon>Metamonada</taxon>
        <taxon>Preaxostyla</taxon>
        <taxon>Oxymonadida</taxon>
        <taxon>Streblomastigidae</taxon>
        <taxon>Streblomastix</taxon>
    </lineage>
</organism>
<dbReference type="EMBL" id="SNRW01002811">
    <property type="protein sequence ID" value="KAA6391653.1"/>
    <property type="molecule type" value="Genomic_DNA"/>
</dbReference>